<dbReference type="KEGG" id="agi:FSB73_07740"/>
<accession>A0A5B8VJ08</accession>
<dbReference type="AlphaFoldDB" id="A0A5B8VJ08"/>
<name>A0A5B8VJ08_9BACT</name>
<dbReference type="GO" id="GO:0005975">
    <property type="term" value="P:carbohydrate metabolic process"/>
    <property type="evidence" value="ECO:0007669"/>
    <property type="project" value="InterPro"/>
</dbReference>
<dbReference type="InterPro" id="IPR017853">
    <property type="entry name" value="GH"/>
</dbReference>
<dbReference type="Gene3D" id="3.20.20.80">
    <property type="entry name" value="Glycosidases"/>
    <property type="match status" value="1"/>
</dbReference>
<dbReference type="SUPFAM" id="SSF51445">
    <property type="entry name" value="(Trans)glycosidases"/>
    <property type="match status" value="1"/>
</dbReference>
<sequence>MDMGPHRDLIGELCKAVRKLGLKFGFTNHEIENFQFINPPAEMLSKMKAEHADLFDPKWEDFYHVADRSDEACKNFLIDWYKRNVELINKYKPDILWFDNGIDQRYLDP</sequence>
<feature type="domain" description="Glycoside hydrolase family 29 N-terminal" evidence="1">
    <location>
        <begin position="1"/>
        <end position="105"/>
    </location>
</feature>
<proteinExistence type="predicted"/>
<dbReference type="InterPro" id="IPR057739">
    <property type="entry name" value="Glyco_hydro_29_N"/>
</dbReference>
<organism evidence="2 3">
    <name type="scientific">Arachidicoccus ginsenosidivorans</name>
    <dbReference type="NCBI Taxonomy" id="496057"/>
    <lineage>
        <taxon>Bacteria</taxon>
        <taxon>Pseudomonadati</taxon>
        <taxon>Bacteroidota</taxon>
        <taxon>Chitinophagia</taxon>
        <taxon>Chitinophagales</taxon>
        <taxon>Chitinophagaceae</taxon>
        <taxon>Arachidicoccus</taxon>
    </lineage>
</organism>
<keyword evidence="3" id="KW-1185">Reference proteome</keyword>
<dbReference type="EMBL" id="CP042434">
    <property type="protein sequence ID" value="QEC71577.1"/>
    <property type="molecule type" value="Genomic_DNA"/>
</dbReference>
<gene>
    <name evidence="2" type="ORF">FSB73_07740</name>
</gene>
<protein>
    <recommendedName>
        <fullName evidence="1">Glycoside hydrolase family 29 N-terminal domain-containing protein</fullName>
    </recommendedName>
</protein>
<evidence type="ECO:0000313" key="3">
    <source>
        <dbReference type="Proteomes" id="UP000321291"/>
    </source>
</evidence>
<reference evidence="2 3" key="1">
    <citation type="journal article" date="2017" name="Int. J. Syst. Evol. Microbiol.">
        <title>Arachidicoccus ginsenosidivorans sp. nov., with ginsenoside-converting activity isolated from ginseng cultivating soil.</title>
        <authorList>
            <person name="Siddiqi M.Z."/>
            <person name="Aslam Z."/>
            <person name="Im W.T."/>
        </authorList>
    </citation>
    <scope>NUCLEOTIDE SEQUENCE [LARGE SCALE GENOMIC DNA]</scope>
    <source>
        <strain evidence="2 3">Gsoil 809</strain>
    </source>
</reference>
<dbReference type="GO" id="GO:0004560">
    <property type="term" value="F:alpha-L-fucosidase activity"/>
    <property type="evidence" value="ECO:0007669"/>
    <property type="project" value="InterPro"/>
</dbReference>
<dbReference type="Proteomes" id="UP000321291">
    <property type="component" value="Chromosome"/>
</dbReference>
<dbReference type="Pfam" id="PF01120">
    <property type="entry name" value="Alpha_L_fucos"/>
    <property type="match status" value="1"/>
</dbReference>
<evidence type="ECO:0000259" key="1">
    <source>
        <dbReference type="Pfam" id="PF01120"/>
    </source>
</evidence>
<evidence type="ECO:0000313" key="2">
    <source>
        <dbReference type="EMBL" id="QEC71577.1"/>
    </source>
</evidence>